<evidence type="ECO:0000313" key="2">
    <source>
        <dbReference type="Proteomes" id="UP001396334"/>
    </source>
</evidence>
<sequence>MVLLIAVQRVESLTDMKLLQPCSSLFSGSSAKQSMLSFNVRRASSIQRCPLRLGLIKLSSSASAFSPFMIVNIASDNENSPSMIFCYLLFQLIVQDWSLQSLPSNLEQHVVTANIFMHVCWSGEVVKIMKPIANI</sequence>
<name>A0ABR2Q597_9ROSI</name>
<organism evidence="1 2">
    <name type="scientific">Hibiscus sabdariffa</name>
    <name type="common">roselle</name>
    <dbReference type="NCBI Taxonomy" id="183260"/>
    <lineage>
        <taxon>Eukaryota</taxon>
        <taxon>Viridiplantae</taxon>
        <taxon>Streptophyta</taxon>
        <taxon>Embryophyta</taxon>
        <taxon>Tracheophyta</taxon>
        <taxon>Spermatophyta</taxon>
        <taxon>Magnoliopsida</taxon>
        <taxon>eudicotyledons</taxon>
        <taxon>Gunneridae</taxon>
        <taxon>Pentapetalae</taxon>
        <taxon>rosids</taxon>
        <taxon>malvids</taxon>
        <taxon>Malvales</taxon>
        <taxon>Malvaceae</taxon>
        <taxon>Malvoideae</taxon>
        <taxon>Hibiscus</taxon>
    </lineage>
</organism>
<accession>A0ABR2Q597</accession>
<gene>
    <name evidence="1" type="ORF">V6N11_075906</name>
</gene>
<dbReference type="Proteomes" id="UP001396334">
    <property type="component" value="Unassembled WGS sequence"/>
</dbReference>
<dbReference type="EMBL" id="JBBPBN010000045">
    <property type="protein sequence ID" value="KAK8995641.1"/>
    <property type="molecule type" value="Genomic_DNA"/>
</dbReference>
<comment type="caution">
    <text evidence="1">The sequence shown here is derived from an EMBL/GenBank/DDBJ whole genome shotgun (WGS) entry which is preliminary data.</text>
</comment>
<evidence type="ECO:0000313" key="1">
    <source>
        <dbReference type="EMBL" id="KAK8995641.1"/>
    </source>
</evidence>
<proteinExistence type="predicted"/>
<protein>
    <submittedName>
        <fullName evidence="1">Uncharacterized protein</fullName>
    </submittedName>
</protein>
<keyword evidence="2" id="KW-1185">Reference proteome</keyword>
<reference evidence="1 2" key="1">
    <citation type="journal article" date="2024" name="G3 (Bethesda)">
        <title>Genome assembly of Hibiscus sabdariffa L. provides insights into metabolisms of medicinal natural products.</title>
        <authorList>
            <person name="Kim T."/>
        </authorList>
    </citation>
    <scope>NUCLEOTIDE SEQUENCE [LARGE SCALE GENOMIC DNA]</scope>
    <source>
        <strain evidence="1">TK-2024</strain>
        <tissue evidence="1">Old leaves</tissue>
    </source>
</reference>